<accession>A0A9Q1C0L0</accession>
<keyword evidence="4" id="KW-0732">Signal</keyword>
<dbReference type="InterPro" id="IPR036058">
    <property type="entry name" value="Kazal_dom_sf"/>
</dbReference>
<dbReference type="EMBL" id="JAIZAY010000009">
    <property type="protein sequence ID" value="KAJ8036068.1"/>
    <property type="molecule type" value="Genomic_DNA"/>
</dbReference>
<protein>
    <submittedName>
        <fullName evidence="6">Turripeptide Lol9.1</fullName>
    </submittedName>
</protein>
<proteinExistence type="predicted"/>
<feature type="signal peptide" evidence="4">
    <location>
        <begin position="1"/>
        <end position="18"/>
    </location>
</feature>
<dbReference type="GO" id="GO:0005576">
    <property type="term" value="C:extracellular region"/>
    <property type="evidence" value="ECO:0007669"/>
    <property type="project" value="TreeGrafter"/>
</dbReference>
<dbReference type="InterPro" id="IPR050653">
    <property type="entry name" value="Prot_Inhib_GrowthFact_Antg"/>
</dbReference>
<dbReference type="AlphaFoldDB" id="A0A9Q1C0L0"/>
<dbReference type="SUPFAM" id="SSF100895">
    <property type="entry name" value="Kazal-type serine protease inhibitors"/>
    <property type="match status" value="1"/>
</dbReference>
<keyword evidence="2" id="KW-0722">Serine protease inhibitor</keyword>
<dbReference type="Proteomes" id="UP001152320">
    <property type="component" value="Chromosome 9"/>
</dbReference>
<dbReference type="PANTHER" id="PTHR10913:SF45">
    <property type="entry name" value="FOLLISTATIN, ISOFORM A-RELATED"/>
    <property type="match status" value="1"/>
</dbReference>
<gene>
    <name evidence="6" type="ORF">HOLleu_19934</name>
</gene>
<comment type="caution">
    <text evidence="6">The sequence shown here is derived from an EMBL/GenBank/DDBJ whole genome shotgun (WGS) entry which is preliminary data.</text>
</comment>
<dbReference type="Gene3D" id="3.30.60.30">
    <property type="match status" value="1"/>
</dbReference>
<evidence type="ECO:0000256" key="4">
    <source>
        <dbReference type="SAM" id="SignalP"/>
    </source>
</evidence>
<dbReference type="PANTHER" id="PTHR10913">
    <property type="entry name" value="FOLLISTATIN-RELATED"/>
    <property type="match status" value="1"/>
</dbReference>
<dbReference type="PROSITE" id="PS51465">
    <property type="entry name" value="KAZAL_2"/>
    <property type="match status" value="1"/>
</dbReference>
<name>A0A9Q1C0L0_HOLLE</name>
<reference evidence="6" key="1">
    <citation type="submission" date="2021-10" db="EMBL/GenBank/DDBJ databases">
        <title>Tropical sea cucumber genome reveals ecological adaptation and Cuvierian tubules defense mechanism.</title>
        <authorList>
            <person name="Chen T."/>
        </authorList>
    </citation>
    <scope>NUCLEOTIDE SEQUENCE</scope>
    <source>
        <strain evidence="6">Nanhai2018</strain>
        <tissue evidence="6">Muscle</tissue>
    </source>
</reference>
<evidence type="ECO:0000313" key="7">
    <source>
        <dbReference type="Proteomes" id="UP001152320"/>
    </source>
</evidence>
<dbReference type="CDD" id="cd00104">
    <property type="entry name" value="KAZAL_FS"/>
    <property type="match status" value="1"/>
</dbReference>
<dbReference type="SMART" id="SM00280">
    <property type="entry name" value="KAZAL"/>
    <property type="match status" value="1"/>
</dbReference>
<evidence type="ECO:0000256" key="3">
    <source>
        <dbReference type="ARBA" id="ARBA00023157"/>
    </source>
</evidence>
<evidence type="ECO:0000313" key="6">
    <source>
        <dbReference type="EMBL" id="KAJ8036068.1"/>
    </source>
</evidence>
<dbReference type="OrthoDB" id="88853at2759"/>
<feature type="domain" description="Kazal-like" evidence="5">
    <location>
        <begin position="33"/>
        <end position="82"/>
    </location>
</feature>
<organism evidence="6 7">
    <name type="scientific">Holothuria leucospilota</name>
    <name type="common">Black long sea cucumber</name>
    <name type="synonym">Mertensiothuria leucospilota</name>
    <dbReference type="NCBI Taxonomy" id="206669"/>
    <lineage>
        <taxon>Eukaryota</taxon>
        <taxon>Metazoa</taxon>
        <taxon>Echinodermata</taxon>
        <taxon>Eleutherozoa</taxon>
        <taxon>Echinozoa</taxon>
        <taxon>Holothuroidea</taxon>
        <taxon>Aspidochirotacea</taxon>
        <taxon>Aspidochirotida</taxon>
        <taxon>Holothuriidae</taxon>
        <taxon>Holothuria</taxon>
    </lineage>
</organism>
<evidence type="ECO:0000256" key="1">
    <source>
        <dbReference type="ARBA" id="ARBA00022690"/>
    </source>
</evidence>
<dbReference type="InterPro" id="IPR002350">
    <property type="entry name" value="Kazal_dom"/>
</dbReference>
<keyword evidence="3" id="KW-1015">Disulfide bond</keyword>
<evidence type="ECO:0000256" key="2">
    <source>
        <dbReference type="ARBA" id="ARBA00022900"/>
    </source>
</evidence>
<dbReference type="Pfam" id="PF07648">
    <property type="entry name" value="Kazal_2"/>
    <property type="match status" value="1"/>
</dbReference>
<keyword evidence="7" id="KW-1185">Reference proteome</keyword>
<evidence type="ECO:0000259" key="5">
    <source>
        <dbReference type="PROSITE" id="PS51465"/>
    </source>
</evidence>
<sequence>MKFLILLVVATTIAFCNALPTERRDSENFEKPLDRVDNCDTVCFGLYAPVCGSDGKTYSNECRLRVAQCFNPSISMVHQGRC</sequence>
<feature type="chain" id="PRO_5040179399" evidence="4">
    <location>
        <begin position="19"/>
        <end position="82"/>
    </location>
</feature>
<keyword evidence="1" id="KW-0646">Protease inhibitor</keyword>